<name>A0A2U2PI90_9SPHI</name>
<evidence type="ECO:0000256" key="1">
    <source>
        <dbReference type="SAM" id="SignalP"/>
    </source>
</evidence>
<keyword evidence="1" id="KW-0732">Signal</keyword>
<feature type="domain" description="DUF4886" evidence="2">
    <location>
        <begin position="29"/>
        <end position="271"/>
    </location>
</feature>
<evidence type="ECO:0000259" key="2">
    <source>
        <dbReference type="Pfam" id="PF16227"/>
    </source>
</evidence>
<protein>
    <submittedName>
        <fullName evidence="3">DUF4886 domain-containing protein</fullName>
    </submittedName>
</protein>
<organism evidence="3 4">
    <name type="scientific">Pararcticibacter amylolyticus</name>
    <dbReference type="NCBI Taxonomy" id="2173175"/>
    <lineage>
        <taxon>Bacteria</taxon>
        <taxon>Pseudomonadati</taxon>
        <taxon>Bacteroidota</taxon>
        <taxon>Sphingobacteriia</taxon>
        <taxon>Sphingobacteriales</taxon>
        <taxon>Sphingobacteriaceae</taxon>
        <taxon>Pararcticibacter</taxon>
    </lineage>
</organism>
<gene>
    <name evidence="3" type="ORF">DDR33_08605</name>
</gene>
<proteinExistence type="predicted"/>
<comment type="caution">
    <text evidence="3">The sequence shown here is derived from an EMBL/GenBank/DDBJ whole genome shotgun (WGS) entry which is preliminary data.</text>
</comment>
<dbReference type="Gene3D" id="3.40.50.1110">
    <property type="entry name" value="SGNH hydrolase"/>
    <property type="match status" value="1"/>
</dbReference>
<dbReference type="Pfam" id="PF16227">
    <property type="entry name" value="DUF4886"/>
    <property type="match status" value="1"/>
</dbReference>
<dbReference type="OrthoDB" id="265974at2"/>
<dbReference type="InterPro" id="IPR036514">
    <property type="entry name" value="SGNH_hydro_sf"/>
</dbReference>
<feature type="chain" id="PRO_5015477533" evidence="1">
    <location>
        <begin position="25"/>
        <end position="286"/>
    </location>
</feature>
<dbReference type="Proteomes" id="UP000245647">
    <property type="component" value="Unassembled WGS sequence"/>
</dbReference>
<keyword evidence="4" id="KW-1185">Reference proteome</keyword>
<dbReference type="AlphaFoldDB" id="A0A2U2PI90"/>
<accession>A0A2U2PI90</accession>
<reference evidence="3 4" key="1">
    <citation type="submission" date="2018-04" db="EMBL/GenBank/DDBJ databases">
        <title>Pedobacter chongqingensis sp. nov., isolated from a rottenly hemp rope.</title>
        <authorList>
            <person name="Cai Y."/>
        </authorList>
    </citation>
    <scope>NUCLEOTIDE SEQUENCE [LARGE SCALE GENOMIC DNA]</scope>
    <source>
        <strain evidence="3 4">FJ4-8</strain>
    </source>
</reference>
<feature type="signal peptide" evidence="1">
    <location>
        <begin position="1"/>
        <end position="24"/>
    </location>
</feature>
<evidence type="ECO:0000313" key="3">
    <source>
        <dbReference type="EMBL" id="PWG80984.1"/>
    </source>
</evidence>
<dbReference type="RefSeq" id="WP_109415368.1">
    <property type="nucleotide sequence ID" value="NZ_QEAS01000006.1"/>
</dbReference>
<sequence>MKKNTGKYFIFLFIFCLCSLGTDAKNVIKVLAIGNSFSEDAIENYLYELAEASGDSLVIGNLYIGGCSLETHWKNATNDAPAYSYRKIVGGRKVVTEKQTLASAIQDEPWDYISFQQVSQNSGIYNTYFPYLTDLLGYVKGKVTNPKVKFILHRTWAYAKTSAHGGFANYHKNQDEMYKAIVDATRRVFKDVKQFKYLVPAGTAIQNARTSVIGDYFNRDGYHLELTYGRYTAACTWFEILTGKSVLGNSYYPQTIDKEKATIAQYAAHYAVRKPDQVTSVTRLKL</sequence>
<evidence type="ECO:0000313" key="4">
    <source>
        <dbReference type="Proteomes" id="UP000245647"/>
    </source>
</evidence>
<dbReference type="GO" id="GO:0016788">
    <property type="term" value="F:hydrolase activity, acting on ester bonds"/>
    <property type="evidence" value="ECO:0007669"/>
    <property type="project" value="UniProtKB-ARBA"/>
</dbReference>
<dbReference type="InterPro" id="IPR032616">
    <property type="entry name" value="DUF4886"/>
</dbReference>
<dbReference type="EMBL" id="QEAS01000006">
    <property type="protein sequence ID" value="PWG80984.1"/>
    <property type="molecule type" value="Genomic_DNA"/>
</dbReference>